<evidence type="ECO:0000259" key="3">
    <source>
        <dbReference type="Pfam" id="PF06722"/>
    </source>
</evidence>
<feature type="domain" description="Erythromycin biosynthesis protein CIII-like C-terminal" evidence="3">
    <location>
        <begin position="284"/>
        <end position="390"/>
    </location>
</feature>
<dbReference type="InterPro" id="IPR050426">
    <property type="entry name" value="Glycosyltransferase_28"/>
</dbReference>
<feature type="domain" description="Glycosyltransferase family 28 N-terminal" evidence="2">
    <location>
        <begin position="5"/>
        <end position="90"/>
    </location>
</feature>
<dbReference type="RefSeq" id="WP_311723164.1">
    <property type="nucleotide sequence ID" value="NZ_JAVRFD010000003.1"/>
</dbReference>
<evidence type="ECO:0000256" key="1">
    <source>
        <dbReference type="ARBA" id="ARBA00022679"/>
    </source>
</evidence>
<keyword evidence="1" id="KW-0808">Transferase</keyword>
<evidence type="ECO:0000313" key="5">
    <source>
        <dbReference type="Proteomes" id="UP001180754"/>
    </source>
</evidence>
<dbReference type="PANTHER" id="PTHR48050">
    <property type="entry name" value="STEROL 3-BETA-GLUCOSYLTRANSFERASE"/>
    <property type="match status" value="1"/>
</dbReference>
<protein>
    <submittedName>
        <fullName evidence="4">Glycosyltransferase</fullName>
    </submittedName>
</protein>
<dbReference type="SUPFAM" id="SSF53756">
    <property type="entry name" value="UDP-Glycosyltransferase/glycogen phosphorylase"/>
    <property type="match status" value="1"/>
</dbReference>
<proteinExistence type="predicted"/>
<dbReference type="Gene3D" id="3.40.50.2000">
    <property type="entry name" value="Glycogen Phosphorylase B"/>
    <property type="match status" value="2"/>
</dbReference>
<dbReference type="InterPro" id="IPR004276">
    <property type="entry name" value="GlycoTrans_28_N"/>
</dbReference>
<dbReference type="CDD" id="cd03784">
    <property type="entry name" value="GT1_Gtf-like"/>
    <property type="match status" value="1"/>
</dbReference>
<dbReference type="PANTHER" id="PTHR48050:SF13">
    <property type="entry name" value="STEROL 3-BETA-GLUCOSYLTRANSFERASE UGT80A2"/>
    <property type="match status" value="1"/>
</dbReference>
<dbReference type="Pfam" id="PF03033">
    <property type="entry name" value="Glyco_transf_28"/>
    <property type="match status" value="1"/>
</dbReference>
<evidence type="ECO:0000259" key="2">
    <source>
        <dbReference type="Pfam" id="PF03033"/>
    </source>
</evidence>
<dbReference type="Proteomes" id="UP001180754">
    <property type="component" value="Unassembled WGS sequence"/>
</dbReference>
<keyword evidence="5" id="KW-1185">Reference proteome</keyword>
<reference evidence="4" key="1">
    <citation type="submission" date="2024-05" db="EMBL/GenBank/DDBJ databases">
        <title>30 novel species of actinomycetes from the DSMZ collection.</title>
        <authorList>
            <person name="Nouioui I."/>
        </authorList>
    </citation>
    <scope>NUCLEOTIDE SEQUENCE</scope>
    <source>
        <strain evidence="4">DSM 41529</strain>
    </source>
</reference>
<name>A0ABU2XA69_9ACTN</name>
<organism evidence="4 5">
    <name type="scientific">Streptomyces lonegramiae</name>
    <dbReference type="NCBI Taxonomy" id="3075524"/>
    <lineage>
        <taxon>Bacteria</taxon>
        <taxon>Bacillati</taxon>
        <taxon>Actinomycetota</taxon>
        <taxon>Actinomycetes</taxon>
        <taxon>Kitasatosporales</taxon>
        <taxon>Streptomycetaceae</taxon>
        <taxon>Streptomyces</taxon>
    </lineage>
</organism>
<sequence>MQVSLVVTGSRGDVQPFIALGRALEARGHTVTLATHEDFEGLVGEAGLDFAALPGSPRDFLAHPALAEALQQGASLFRAARKVPRQSPEHNRRLAARIAEVCSGADLVVNSILSRIMFEDDGTAPWCSLSWWPLNPTAEWPAMMAPQAKLGGAYNRLTHRLAGMLDSVTMGGYRKDAGLSKLPFGKPYGNLGREVPLICPVSRALFTEPSDWPELSHITGYWFWDREWSPSPELEKFMADGTPPVTLSFGSIWPVHPPAKTLEKVLDVVRSHDRRLVLVGGGPDTVPDDVFRVDDVHYPWLFPRSSVVIHHGGCNTTGEALRSGTAQVVVPTFGDAPFWAAQVHALGVAPKPVPYAKFTAEALDTALGTALNDEKLRAKAASVGETVRAEDGTGKAVEIMEEWVRRWREQRAAESAA</sequence>
<dbReference type="Pfam" id="PF06722">
    <property type="entry name" value="EryCIII-like_C"/>
    <property type="match status" value="1"/>
</dbReference>
<comment type="caution">
    <text evidence="4">The sequence shown here is derived from an EMBL/GenBank/DDBJ whole genome shotgun (WGS) entry which is preliminary data.</text>
</comment>
<accession>A0ABU2XA69</accession>
<dbReference type="EMBL" id="JAVRFD010000003">
    <property type="protein sequence ID" value="MDT0542811.1"/>
    <property type="molecule type" value="Genomic_DNA"/>
</dbReference>
<evidence type="ECO:0000313" key="4">
    <source>
        <dbReference type="EMBL" id="MDT0542811.1"/>
    </source>
</evidence>
<gene>
    <name evidence="4" type="ORF">RND15_08775</name>
</gene>
<dbReference type="InterPro" id="IPR002213">
    <property type="entry name" value="UDP_glucos_trans"/>
</dbReference>
<dbReference type="InterPro" id="IPR010610">
    <property type="entry name" value="EryCIII-like_C"/>
</dbReference>